<gene>
    <name evidence="1" type="ORF">Tci_880501</name>
</gene>
<dbReference type="AlphaFoldDB" id="A0A699TDA2"/>
<feature type="non-terminal residue" evidence="1">
    <location>
        <position position="1"/>
    </location>
</feature>
<proteinExistence type="predicted"/>
<sequence>IRSVNDCIIKELNSCILKLEAIIQVLCQERNGDVVEKLQFSDDFCHVSVEFCNELNQAFLQLFESFVIDSVGTPLDVDTQEEFDETEDYLVKEEFMRRLEGEERLLLEEKRLIEEEIR</sequence>
<protein>
    <submittedName>
        <fullName evidence="1">Phospholipase-like protein</fullName>
    </submittedName>
</protein>
<dbReference type="EMBL" id="BKCJ011239082">
    <property type="protein sequence ID" value="GFD08532.1"/>
    <property type="molecule type" value="Genomic_DNA"/>
</dbReference>
<name>A0A699TDA2_TANCI</name>
<reference evidence="1" key="1">
    <citation type="journal article" date="2019" name="Sci. Rep.">
        <title>Draft genome of Tanacetum cinerariifolium, the natural source of mosquito coil.</title>
        <authorList>
            <person name="Yamashiro T."/>
            <person name="Shiraishi A."/>
            <person name="Satake H."/>
            <person name="Nakayama K."/>
        </authorList>
    </citation>
    <scope>NUCLEOTIDE SEQUENCE</scope>
</reference>
<feature type="non-terminal residue" evidence="1">
    <location>
        <position position="118"/>
    </location>
</feature>
<organism evidence="1">
    <name type="scientific">Tanacetum cinerariifolium</name>
    <name type="common">Dalmatian daisy</name>
    <name type="synonym">Chrysanthemum cinerariifolium</name>
    <dbReference type="NCBI Taxonomy" id="118510"/>
    <lineage>
        <taxon>Eukaryota</taxon>
        <taxon>Viridiplantae</taxon>
        <taxon>Streptophyta</taxon>
        <taxon>Embryophyta</taxon>
        <taxon>Tracheophyta</taxon>
        <taxon>Spermatophyta</taxon>
        <taxon>Magnoliopsida</taxon>
        <taxon>eudicotyledons</taxon>
        <taxon>Gunneridae</taxon>
        <taxon>Pentapetalae</taxon>
        <taxon>asterids</taxon>
        <taxon>campanulids</taxon>
        <taxon>Asterales</taxon>
        <taxon>Asteraceae</taxon>
        <taxon>Asteroideae</taxon>
        <taxon>Anthemideae</taxon>
        <taxon>Anthemidinae</taxon>
        <taxon>Tanacetum</taxon>
    </lineage>
</organism>
<comment type="caution">
    <text evidence="1">The sequence shown here is derived from an EMBL/GenBank/DDBJ whole genome shotgun (WGS) entry which is preliminary data.</text>
</comment>
<evidence type="ECO:0000313" key="1">
    <source>
        <dbReference type="EMBL" id="GFD08532.1"/>
    </source>
</evidence>
<accession>A0A699TDA2</accession>